<dbReference type="EMBL" id="JWZX01002695">
    <property type="protein sequence ID" value="KOO27608.1"/>
    <property type="molecule type" value="Genomic_DNA"/>
</dbReference>
<dbReference type="Proteomes" id="UP000037460">
    <property type="component" value="Unassembled WGS sequence"/>
</dbReference>
<dbReference type="PANTHER" id="PTHR43669">
    <property type="entry name" value="5-KETO-D-GLUCONATE 5-REDUCTASE"/>
    <property type="match status" value="1"/>
</dbReference>
<keyword evidence="4" id="KW-1185">Reference proteome</keyword>
<evidence type="ECO:0000313" key="3">
    <source>
        <dbReference type="EMBL" id="KOO27608.1"/>
    </source>
</evidence>
<dbReference type="CDD" id="cd05233">
    <property type="entry name" value="SDR_c"/>
    <property type="match status" value="1"/>
</dbReference>
<dbReference type="PRINTS" id="PR00081">
    <property type="entry name" value="GDHRDH"/>
</dbReference>
<gene>
    <name evidence="3" type="ORF">Ctob_007794</name>
</gene>
<evidence type="ECO:0000313" key="4">
    <source>
        <dbReference type="Proteomes" id="UP000037460"/>
    </source>
</evidence>
<dbReference type="OrthoDB" id="47007at2759"/>
<evidence type="ECO:0000256" key="1">
    <source>
        <dbReference type="ARBA" id="ARBA00006484"/>
    </source>
</evidence>
<dbReference type="AlphaFoldDB" id="A0A0M0JMY5"/>
<accession>A0A0M0JMY5</accession>
<dbReference type="InterPro" id="IPR002347">
    <property type="entry name" value="SDR_fam"/>
</dbReference>
<organism evidence="3 4">
    <name type="scientific">Chrysochromulina tobinii</name>
    <dbReference type="NCBI Taxonomy" id="1460289"/>
    <lineage>
        <taxon>Eukaryota</taxon>
        <taxon>Haptista</taxon>
        <taxon>Haptophyta</taxon>
        <taxon>Prymnesiophyceae</taxon>
        <taxon>Prymnesiales</taxon>
        <taxon>Chrysochromulinaceae</taxon>
        <taxon>Chrysochromulina</taxon>
    </lineage>
</organism>
<protein>
    <submittedName>
        <fullName evidence="3">Short-chain dehydrogenase reductase sdr</fullName>
    </submittedName>
</protein>
<comment type="caution">
    <text evidence="3">The sequence shown here is derived from an EMBL/GenBank/DDBJ whole genome shotgun (WGS) entry which is preliminary data.</text>
</comment>
<name>A0A0M0JMY5_9EUKA</name>
<dbReference type="PANTHER" id="PTHR43669:SF3">
    <property type="entry name" value="ALCOHOL DEHYDROGENASE, PUTATIVE (AFU_ORTHOLOGUE AFUA_3G03445)-RELATED"/>
    <property type="match status" value="1"/>
</dbReference>
<comment type="similarity">
    <text evidence="1">Belongs to the short-chain dehydrogenases/reductases (SDR) family.</text>
</comment>
<dbReference type="Gene3D" id="3.40.50.720">
    <property type="entry name" value="NAD(P)-binding Rossmann-like Domain"/>
    <property type="match status" value="1"/>
</dbReference>
<keyword evidence="2" id="KW-0560">Oxidoreductase</keyword>
<proteinExistence type="inferred from homology"/>
<dbReference type="InterPro" id="IPR036291">
    <property type="entry name" value="NAD(P)-bd_dom_sf"/>
</dbReference>
<dbReference type="InterPro" id="IPR020904">
    <property type="entry name" value="Sc_DH/Rdtase_CS"/>
</dbReference>
<dbReference type="GO" id="GO:0016491">
    <property type="term" value="F:oxidoreductase activity"/>
    <property type="evidence" value="ECO:0007669"/>
    <property type="project" value="UniProtKB-KW"/>
</dbReference>
<reference evidence="4" key="1">
    <citation type="journal article" date="2015" name="PLoS Genet.">
        <title>Genome Sequence and Transcriptome Analyses of Chrysochromulina tobin: Metabolic Tools for Enhanced Algal Fitness in the Prominent Order Prymnesiales (Haptophyceae).</title>
        <authorList>
            <person name="Hovde B.T."/>
            <person name="Deodato C.R."/>
            <person name="Hunsperger H.M."/>
            <person name="Ryken S.A."/>
            <person name="Yost W."/>
            <person name="Jha R.K."/>
            <person name="Patterson J."/>
            <person name="Monnat R.J. Jr."/>
            <person name="Barlow S.B."/>
            <person name="Starkenburg S.R."/>
            <person name="Cattolico R.A."/>
        </authorList>
    </citation>
    <scope>NUCLEOTIDE SEQUENCE</scope>
    <source>
        <strain evidence="4">CCMP291</strain>
    </source>
</reference>
<dbReference type="PROSITE" id="PS00061">
    <property type="entry name" value="ADH_SHORT"/>
    <property type="match status" value="1"/>
</dbReference>
<evidence type="ECO:0000256" key="2">
    <source>
        <dbReference type="ARBA" id="ARBA00023002"/>
    </source>
</evidence>
<dbReference type="SUPFAM" id="SSF51735">
    <property type="entry name" value="NAD(P)-binding Rossmann-fold domains"/>
    <property type="match status" value="1"/>
</dbReference>
<dbReference type="Pfam" id="PF00106">
    <property type="entry name" value="adh_short"/>
    <property type="match status" value="1"/>
</dbReference>
<sequence>MKSIGEVLRSTERQRGAIVTGGSSGVGLAIVAALLKAQDPPIAKVFVTGQKPRADTALDTLIKATPGAESRVLYDSGDTSDAEVVSRQWSAALDHFEGAAPSAIFLNAGIGGGRQPLEAFDIERFDAIFRVNTRGPFLWLKQALPALKAQPETSQIVVTSSVAALRGVPQGGPYAASKWAINGLVLSLREELKNSHPQVKVGLVCPGPIATAWWDEFERGGRGADAPPKPAQMLSAESVARACMSLYEQEETSNIEQVVLEPTLK</sequence>